<dbReference type="GO" id="GO:0016780">
    <property type="term" value="F:phosphotransferase activity, for other substituted phosphate groups"/>
    <property type="evidence" value="ECO:0007669"/>
    <property type="project" value="TreeGrafter"/>
</dbReference>
<keyword evidence="4 8" id="KW-0812">Transmembrane</keyword>
<evidence type="ECO:0000256" key="3">
    <source>
        <dbReference type="ARBA" id="ARBA00022679"/>
    </source>
</evidence>
<dbReference type="PANTHER" id="PTHR30576:SF10">
    <property type="entry name" value="SLL5057 PROTEIN"/>
    <property type="match status" value="1"/>
</dbReference>
<feature type="transmembrane region" description="Helical" evidence="8">
    <location>
        <begin position="135"/>
        <end position="154"/>
    </location>
</feature>
<evidence type="ECO:0000256" key="7">
    <source>
        <dbReference type="SAM" id="MobiDB-lite"/>
    </source>
</evidence>
<feature type="transmembrane region" description="Helical" evidence="8">
    <location>
        <begin position="310"/>
        <end position="333"/>
    </location>
</feature>
<dbReference type="InterPro" id="IPR017475">
    <property type="entry name" value="EPS_sugar_tfrase"/>
</dbReference>
<dbReference type="NCBIfam" id="TIGR03025">
    <property type="entry name" value="EPS_sugtrans"/>
    <property type="match status" value="1"/>
</dbReference>
<keyword evidence="6 8" id="KW-0472">Membrane</keyword>
<dbReference type="AlphaFoldDB" id="A0A2U1ZYB6"/>
<comment type="similarity">
    <text evidence="2">Belongs to the bacterial sugar transferase family.</text>
</comment>
<evidence type="ECO:0000313" key="10">
    <source>
        <dbReference type="EMBL" id="PWD51923.1"/>
    </source>
</evidence>
<accession>A0A2U1ZYB6</accession>
<protein>
    <submittedName>
        <fullName evidence="10">Polyprenyl glycosylphosphotransferase</fullName>
    </submittedName>
</protein>
<feature type="transmembrane region" description="Helical" evidence="8">
    <location>
        <begin position="69"/>
        <end position="88"/>
    </location>
</feature>
<evidence type="ECO:0000256" key="4">
    <source>
        <dbReference type="ARBA" id="ARBA00022692"/>
    </source>
</evidence>
<evidence type="ECO:0000256" key="8">
    <source>
        <dbReference type="SAM" id="Phobius"/>
    </source>
</evidence>
<dbReference type="OrthoDB" id="9808602at2"/>
<feature type="transmembrane region" description="Helical" evidence="8">
    <location>
        <begin position="109"/>
        <end position="129"/>
    </location>
</feature>
<reference evidence="10 11" key="1">
    <citation type="submission" date="2018-03" db="EMBL/GenBank/DDBJ databases">
        <title>Genome assembly of novel Miniimonas species PCH200.</title>
        <authorList>
            <person name="Thakur V."/>
            <person name="Kumar V."/>
            <person name="Singh D."/>
        </authorList>
    </citation>
    <scope>NUCLEOTIDE SEQUENCE [LARGE SCALE GENOMIC DNA]</scope>
    <source>
        <strain evidence="10 11">PCH200</strain>
    </source>
</reference>
<dbReference type="Proteomes" id="UP000245166">
    <property type="component" value="Unassembled WGS sequence"/>
</dbReference>
<sequence length="498" mass="54331">MSADTPRSDTALPPAALPPAGRRVVGPPEWHARIQLYLTIGDALAILATLAVVQALWPGADSSVRVGWIAVDHAVVGSVIGLVWLFFLAVTRSRQTRVLAAGDLEYRRVLNATLLAFGTAAILAFLLQVSFSRGYFLLALPLGVLLVLAGRWFWRRYLSRARRRDRYVDHALVIGTRADAQRLTSELARHRSAGLSPVAVCVLDDDPGEITDAGDNPLPRVPRLDLVAGASSSSVDVVVVAGEMPRGREDVRRLGWDLEGTHAELILESRLTDIAGPRLHLRPVEGLPLVYVTLPQFSGATYAVKRATDVILSAAALVVLSPLLLTIALLVRLGDGGPAFFRQVRVGANGRPFTMLKFRSMRVDAEDVRARLLEQDEGAGLLFKMKDDPRITRVGRVLRKLSLDELPQFLNVLGGSMSVVGPRPPLPDEVAAYEGDVGRRLLIKPGITGLWQVSGRSDLSWEESVRLDLMYVENWSITGDLALIARTVVTVLRRDGAY</sequence>
<evidence type="ECO:0000256" key="2">
    <source>
        <dbReference type="ARBA" id="ARBA00006464"/>
    </source>
</evidence>
<evidence type="ECO:0000259" key="9">
    <source>
        <dbReference type="Pfam" id="PF02397"/>
    </source>
</evidence>
<evidence type="ECO:0000256" key="5">
    <source>
        <dbReference type="ARBA" id="ARBA00022989"/>
    </source>
</evidence>
<evidence type="ECO:0000313" key="11">
    <source>
        <dbReference type="Proteomes" id="UP000245166"/>
    </source>
</evidence>
<evidence type="ECO:0000256" key="6">
    <source>
        <dbReference type="ARBA" id="ARBA00023136"/>
    </source>
</evidence>
<comment type="caution">
    <text evidence="10">The sequence shown here is derived from an EMBL/GenBank/DDBJ whole genome shotgun (WGS) entry which is preliminary data.</text>
</comment>
<dbReference type="PANTHER" id="PTHR30576">
    <property type="entry name" value="COLANIC BIOSYNTHESIS UDP-GLUCOSE LIPID CARRIER TRANSFERASE"/>
    <property type="match status" value="1"/>
</dbReference>
<comment type="subcellular location">
    <subcellularLocation>
        <location evidence="1">Membrane</location>
        <topology evidence="1">Multi-pass membrane protein</topology>
    </subcellularLocation>
</comment>
<name>A0A2U1ZYB6_9MICO</name>
<dbReference type="Pfam" id="PF02397">
    <property type="entry name" value="Bac_transf"/>
    <property type="match status" value="1"/>
</dbReference>
<keyword evidence="5 8" id="KW-1133">Transmembrane helix</keyword>
<feature type="domain" description="Bacterial sugar transferase" evidence="9">
    <location>
        <begin position="305"/>
        <end position="492"/>
    </location>
</feature>
<dbReference type="EMBL" id="PYHR01000002">
    <property type="protein sequence ID" value="PWD51923.1"/>
    <property type="molecule type" value="Genomic_DNA"/>
</dbReference>
<organism evidence="10 11">
    <name type="scientific">Serinibacter arcticus</name>
    <dbReference type="NCBI Taxonomy" id="1655435"/>
    <lineage>
        <taxon>Bacteria</taxon>
        <taxon>Bacillati</taxon>
        <taxon>Actinomycetota</taxon>
        <taxon>Actinomycetes</taxon>
        <taxon>Micrococcales</taxon>
        <taxon>Beutenbergiaceae</taxon>
        <taxon>Serinibacter</taxon>
    </lineage>
</organism>
<dbReference type="Pfam" id="PF13727">
    <property type="entry name" value="CoA_binding_3"/>
    <property type="match status" value="1"/>
</dbReference>
<feature type="region of interest" description="Disordered" evidence="7">
    <location>
        <begin position="1"/>
        <end position="20"/>
    </location>
</feature>
<feature type="compositionally biased region" description="Low complexity" evidence="7">
    <location>
        <begin position="11"/>
        <end position="20"/>
    </location>
</feature>
<dbReference type="InterPro" id="IPR003362">
    <property type="entry name" value="Bact_transf"/>
</dbReference>
<dbReference type="GO" id="GO:0016020">
    <property type="term" value="C:membrane"/>
    <property type="evidence" value="ECO:0007669"/>
    <property type="project" value="UniProtKB-SubCell"/>
</dbReference>
<evidence type="ECO:0000256" key="1">
    <source>
        <dbReference type="ARBA" id="ARBA00004141"/>
    </source>
</evidence>
<dbReference type="RefSeq" id="WP_109230305.1">
    <property type="nucleotide sequence ID" value="NZ_PYHR01000002.1"/>
</dbReference>
<feature type="transmembrane region" description="Helical" evidence="8">
    <location>
        <begin position="36"/>
        <end position="57"/>
    </location>
</feature>
<proteinExistence type="inferred from homology"/>
<keyword evidence="11" id="KW-1185">Reference proteome</keyword>
<keyword evidence="3" id="KW-0808">Transferase</keyword>
<gene>
    <name evidence="10" type="ORF">C8046_16005</name>
</gene>